<protein>
    <recommendedName>
        <fullName evidence="1">Ribbon-helix-helix protein CopG domain-containing protein</fullName>
    </recommendedName>
</protein>
<dbReference type="InterPro" id="IPR010985">
    <property type="entry name" value="Ribbon_hlx_hlx"/>
</dbReference>
<feature type="domain" description="Ribbon-helix-helix protein CopG" evidence="1">
    <location>
        <begin position="14"/>
        <end position="47"/>
    </location>
</feature>
<evidence type="ECO:0000313" key="3">
    <source>
        <dbReference type="Proteomes" id="UP000319986"/>
    </source>
</evidence>
<evidence type="ECO:0000313" key="2">
    <source>
        <dbReference type="EMBL" id="GEC86824.1"/>
    </source>
</evidence>
<dbReference type="SUPFAM" id="SSF47598">
    <property type="entry name" value="Ribbon-helix-helix"/>
    <property type="match status" value="1"/>
</dbReference>
<comment type="caution">
    <text evidence="2">The sequence shown here is derived from an EMBL/GenBank/DDBJ whole genome shotgun (WGS) entry which is preliminary data.</text>
</comment>
<dbReference type="CDD" id="cd22233">
    <property type="entry name" value="RHH_CopAso-like"/>
    <property type="match status" value="1"/>
</dbReference>
<dbReference type="Proteomes" id="UP000319986">
    <property type="component" value="Unassembled WGS sequence"/>
</dbReference>
<name>A0A4Y4C606_9CORY</name>
<accession>A0A4Y4C606</accession>
<dbReference type="AlphaFoldDB" id="A0A4Y4C606"/>
<dbReference type="InterPro" id="IPR002145">
    <property type="entry name" value="CopG"/>
</dbReference>
<dbReference type="RefSeq" id="WP_141330598.1">
    <property type="nucleotide sequence ID" value="NZ_BJNT01000016.1"/>
</dbReference>
<dbReference type="Pfam" id="PF01402">
    <property type="entry name" value="RHH_1"/>
    <property type="match status" value="1"/>
</dbReference>
<gene>
    <name evidence="2" type="ORF">CVA01_21380</name>
</gene>
<evidence type="ECO:0000259" key="1">
    <source>
        <dbReference type="Pfam" id="PF01402"/>
    </source>
</evidence>
<proteinExistence type="predicted"/>
<reference evidence="2 3" key="1">
    <citation type="submission" date="2019-06" db="EMBL/GenBank/DDBJ databases">
        <title>Whole genome shotgun sequence of Corynebacterium variabile NBRC 15286.</title>
        <authorList>
            <person name="Hosoyama A."/>
            <person name="Uohara A."/>
            <person name="Ohji S."/>
            <person name="Ichikawa N."/>
        </authorList>
    </citation>
    <scope>NUCLEOTIDE SEQUENCE [LARGE SCALE GENOMIC DNA]</scope>
    <source>
        <strain evidence="2 3">NBRC 15286</strain>
    </source>
</reference>
<dbReference type="GO" id="GO:0006355">
    <property type="term" value="P:regulation of DNA-templated transcription"/>
    <property type="evidence" value="ECO:0007669"/>
    <property type="project" value="InterPro"/>
</dbReference>
<organism evidence="2 3">
    <name type="scientific">Corynebacterium variabile</name>
    <dbReference type="NCBI Taxonomy" id="1727"/>
    <lineage>
        <taxon>Bacteria</taxon>
        <taxon>Bacillati</taxon>
        <taxon>Actinomycetota</taxon>
        <taxon>Actinomycetes</taxon>
        <taxon>Mycobacteriales</taxon>
        <taxon>Corynebacteriaceae</taxon>
        <taxon>Corynebacterium</taxon>
    </lineage>
</organism>
<dbReference type="EMBL" id="BJNT01000016">
    <property type="protein sequence ID" value="GEC86824.1"/>
    <property type="molecule type" value="Genomic_DNA"/>
</dbReference>
<sequence>MPTRKQAPTRHGRVVSVRLDDTLIAQLDELAERTGRSRSVYIKRALEIALPQLEQEYGQQVLNLVSTQRQLAPEQNRGTVPELPIPRADVAATLRAYDPSTTPDDIDLLLKQMQAMFTRLVNHDGYSHQAAEQAVRAMHLDEYTAAITERDSRTQVRKATEEEVADLTIADALNGAGCDSYEEYEQRYRDWL</sequence>
<dbReference type="GeneID" id="82888255"/>